<evidence type="ECO:0000313" key="4">
    <source>
        <dbReference type="Proteomes" id="UP001189773"/>
    </source>
</evidence>
<evidence type="ECO:0000313" key="1">
    <source>
        <dbReference type="EMBL" id="CAJ0789499.1"/>
    </source>
</evidence>
<dbReference type="Proteomes" id="UP001189773">
    <property type="component" value="Unassembled WGS sequence"/>
</dbReference>
<reference evidence="1 4" key="1">
    <citation type="submission" date="2023-07" db="EMBL/GenBank/DDBJ databases">
        <authorList>
            <person name="Peeters C."/>
        </authorList>
    </citation>
    <scope>NUCLEOTIDE SEQUENCE</scope>
    <source>
        <strain evidence="2 4">LMG 18095</strain>
        <strain evidence="1">R-77560</strain>
    </source>
</reference>
<organism evidence="1 3">
    <name type="scientific">Ralstonia thomasii</name>
    <dbReference type="NCBI Taxonomy" id="3058596"/>
    <lineage>
        <taxon>Bacteria</taxon>
        <taxon>Pseudomonadati</taxon>
        <taxon>Pseudomonadota</taxon>
        <taxon>Betaproteobacteria</taxon>
        <taxon>Burkholderiales</taxon>
        <taxon>Burkholderiaceae</taxon>
        <taxon>Ralstonia</taxon>
    </lineage>
</organism>
<gene>
    <name evidence="2" type="ORF">LMG18095_02349</name>
    <name evidence="1" type="ORF">R77560_01869</name>
</gene>
<accession>A0AAD2BTT0</accession>
<comment type="caution">
    <text evidence="1">The sequence shown here is derived from an EMBL/GenBank/DDBJ whole genome shotgun (WGS) entry which is preliminary data.</text>
</comment>
<proteinExistence type="predicted"/>
<protein>
    <submittedName>
        <fullName evidence="1">Uncharacterized protein</fullName>
    </submittedName>
</protein>
<dbReference type="Proteomes" id="UP001189756">
    <property type="component" value="Unassembled WGS sequence"/>
</dbReference>
<dbReference type="EMBL" id="CATZAZ010000003">
    <property type="protein sequence ID" value="CAJ0789499.1"/>
    <property type="molecule type" value="Genomic_DNA"/>
</dbReference>
<keyword evidence="4" id="KW-1185">Reference proteome</keyword>
<dbReference type="EMBL" id="CATZAR010000005">
    <property type="protein sequence ID" value="CAJ0792664.1"/>
    <property type="molecule type" value="Genomic_DNA"/>
</dbReference>
<dbReference type="AlphaFoldDB" id="A0AAD2BTT0"/>
<sequence length="56" mass="5908">MRPHVPPPVNDVDVMLTMPEGVIVPVKVAVQLALMEPLDSVVAPVTENGSPFGFIG</sequence>
<name>A0AAD2BTT0_9RALS</name>
<evidence type="ECO:0000313" key="3">
    <source>
        <dbReference type="Proteomes" id="UP001189756"/>
    </source>
</evidence>
<evidence type="ECO:0000313" key="2">
    <source>
        <dbReference type="EMBL" id="CAJ0792664.1"/>
    </source>
</evidence>